<comment type="catalytic activity">
    <reaction evidence="4">
        <text>O-phospho-L-seryl-[protein] + H2O = L-seryl-[protein] + phosphate</text>
        <dbReference type="Rhea" id="RHEA:20629"/>
        <dbReference type="Rhea" id="RHEA-COMP:9863"/>
        <dbReference type="Rhea" id="RHEA-COMP:11604"/>
        <dbReference type="ChEBI" id="CHEBI:15377"/>
        <dbReference type="ChEBI" id="CHEBI:29999"/>
        <dbReference type="ChEBI" id="CHEBI:43474"/>
        <dbReference type="ChEBI" id="CHEBI:83421"/>
        <dbReference type="EC" id="3.1.3.16"/>
    </reaction>
</comment>
<accession>A0A8C5IN56</accession>
<keyword evidence="2" id="KW-0378">Hydrolase</keyword>
<comment type="similarity">
    <text evidence="1">Belongs to the protein-tyrosine phosphatase family. Non-receptor class dual specificity subfamily.</text>
</comment>
<dbReference type="GO" id="GO:0004722">
    <property type="term" value="F:protein serine/threonine phosphatase activity"/>
    <property type="evidence" value="ECO:0007669"/>
    <property type="project" value="UniProtKB-EC"/>
</dbReference>
<comment type="catalytic activity">
    <reaction evidence="6">
        <text>O-phospho-L-tyrosyl-[protein] + H2O = L-tyrosyl-[protein] + phosphate</text>
        <dbReference type="Rhea" id="RHEA:10684"/>
        <dbReference type="Rhea" id="RHEA-COMP:10136"/>
        <dbReference type="Rhea" id="RHEA-COMP:20101"/>
        <dbReference type="ChEBI" id="CHEBI:15377"/>
        <dbReference type="ChEBI" id="CHEBI:43474"/>
        <dbReference type="ChEBI" id="CHEBI:46858"/>
        <dbReference type="ChEBI" id="CHEBI:61978"/>
        <dbReference type="EC" id="3.1.3.48"/>
    </reaction>
</comment>
<sequence length="127" mass="14457">MTVTELGWQSCLAATRAVRSYASPNPGFQQQLQEYESTLLHEVRHPWVLWRGLQPGTAPLHQEGWESSLSLGKLRKELGMQQGEEEWEGRKALVRSFGMSGHPLPQEPCSRGRWKAEMEKSPIFSPK</sequence>
<evidence type="ECO:0000256" key="6">
    <source>
        <dbReference type="ARBA" id="ARBA00051722"/>
    </source>
</evidence>
<dbReference type="PANTHER" id="PTHR45948">
    <property type="entry name" value="DUAL SPECIFICITY PROTEIN PHOSPHATASE DDB_G0269404-RELATED"/>
    <property type="match status" value="1"/>
</dbReference>
<evidence type="ECO:0000256" key="1">
    <source>
        <dbReference type="ARBA" id="ARBA00008601"/>
    </source>
</evidence>
<organism evidence="7 8">
    <name type="scientific">Junco hyemalis</name>
    <name type="common">Dark-eyed junco</name>
    <dbReference type="NCBI Taxonomy" id="40217"/>
    <lineage>
        <taxon>Eukaryota</taxon>
        <taxon>Metazoa</taxon>
        <taxon>Chordata</taxon>
        <taxon>Craniata</taxon>
        <taxon>Vertebrata</taxon>
        <taxon>Euteleostomi</taxon>
        <taxon>Archelosauria</taxon>
        <taxon>Archosauria</taxon>
        <taxon>Dinosauria</taxon>
        <taxon>Saurischia</taxon>
        <taxon>Theropoda</taxon>
        <taxon>Coelurosauria</taxon>
        <taxon>Aves</taxon>
        <taxon>Neognathae</taxon>
        <taxon>Neoaves</taxon>
        <taxon>Telluraves</taxon>
        <taxon>Australaves</taxon>
        <taxon>Passeriformes</taxon>
        <taxon>Passerellidae</taxon>
        <taxon>Junco</taxon>
    </lineage>
</organism>
<name>A0A8C5IN56_JUNHY</name>
<dbReference type="GO" id="GO:0004725">
    <property type="term" value="F:protein tyrosine phosphatase activity"/>
    <property type="evidence" value="ECO:0007669"/>
    <property type="project" value="UniProtKB-EC"/>
</dbReference>
<dbReference type="Proteomes" id="UP000694408">
    <property type="component" value="Unplaced"/>
</dbReference>
<dbReference type="PANTHER" id="PTHR45948:SF2">
    <property type="entry name" value="DUAL SPECIFICITY PROTEIN PHOSPHATASE"/>
    <property type="match status" value="1"/>
</dbReference>
<keyword evidence="8" id="KW-1185">Reference proteome</keyword>
<proteinExistence type="inferred from homology"/>
<protein>
    <submittedName>
        <fullName evidence="7">Uncharacterized protein</fullName>
    </submittedName>
</protein>
<comment type="catalytic activity">
    <reaction evidence="5">
        <text>O-phospho-L-threonyl-[protein] + H2O = L-threonyl-[protein] + phosphate</text>
        <dbReference type="Rhea" id="RHEA:47004"/>
        <dbReference type="Rhea" id="RHEA-COMP:11060"/>
        <dbReference type="Rhea" id="RHEA-COMP:11605"/>
        <dbReference type="ChEBI" id="CHEBI:15377"/>
        <dbReference type="ChEBI" id="CHEBI:30013"/>
        <dbReference type="ChEBI" id="CHEBI:43474"/>
        <dbReference type="ChEBI" id="CHEBI:61977"/>
        <dbReference type="EC" id="3.1.3.16"/>
    </reaction>
</comment>
<dbReference type="InterPro" id="IPR029021">
    <property type="entry name" value="Prot-tyrosine_phosphatase-like"/>
</dbReference>
<evidence type="ECO:0000256" key="3">
    <source>
        <dbReference type="ARBA" id="ARBA00022912"/>
    </source>
</evidence>
<reference evidence="7" key="2">
    <citation type="submission" date="2025-09" db="UniProtKB">
        <authorList>
            <consortium name="Ensembl"/>
        </authorList>
    </citation>
    <scope>IDENTIFICATION</scope>
</reference>
<dbReference type="GO" id="GO:0007165">
    <property type="term" value="P:signal transduction"/>
    <property type="evidence" value="ECO:0007669"/>
    <property type="project" value="TreeGrafter"/>
</dbReference>
<evidence type="ECO:0000256" key="2">
    <source>
        <dbReference type="ARBA" id="ARBA00022801"/>
    </source>
</evidence>
<evidence type="ECO:0000313" key="8">
    <source>
        <dbReference type="Proteomes" id="UP000694408"/>
    </source>
</evidence>
<evidence type="ECO:0000256" key="4">
    <source>
        <dbReference type="ARBA" id="ARBA00047761"/>
    </source>
</evidence>
<dbReference type="Ensembl" id="ENSJHYT00000006763.1">
    <property type="protein sequence ID" value="ENSJHYP00000005515.1"/>
    <property type="gene ID" value="ENSJHYG00000004491.1"/>
</dbReference>
<evidence type="ECO:0000313" key="7">
    <source>
        <dbReference type="Ensembl" id="ENSJHYP00000005515.1"/>
    </source>
</evidence>
<keyword evidence="3" id="KW-0904">Protein phosphatase</keyword>
<reference evidence="7" key="1">
    <citation type="submission" date="2025-08" db="UniProtKB">
        <authorList>
            <consortium name="Ensembl"/>
        </authorList>
    </citation>
    <scope>IDENTIFICATION</scope>
</reference>
<dbReference type="Gene3D" id="3.90.190.10">
    <property type="entry name" value="Protein tyrosine phosphatase superfamily"/>
    <property type="match status" value="1"/>
</dbReference>
<evidence type="ECO:0000256" key="5">
    <source>
        <dbReference type="ARBA" id="ARBA00048336"/>
    </source>
</evidence>
<dbReference type="GO" id="GO:0005829">
    <property type="term" value="C:cytosol"/>
    <property type="evidence" value="ECO:0007669"/>
    <property type="project" value="TreeGrafter"/>
</dbReference>
<dbReference type="AlphaFoldDB" id="A0A8C5IN56"/>